<reference evidence="2 3" key="1">
    <citation type="submission" date="2019-05" db="EMBL/GenBank/DDBJ databases">
        <title>Another draft genome of Portunus trituberculatus and its Hox gene families provides insights of decapod evolution.</title>
        <authorList>
            <person name="Jeong J.-H."/>
            <person name="Song I."/>
            <person name="Kim S."/>
            <person name="Choi T."/>
            <person name="Kim D."/>
            <person name="Ryu S."/>
            <person name="Kim W."/>
        </authorList>
    </citation>
    <scope>NUCLEOTIDE SEQUENCE [LARGE SCALE GENOMIC DNA]</scope>
    <source>
        <tissue evidence="2">Muscle</tissue>
    </source>
</reference>
<dbReference type="EMBL" id="VSRR010022784">
    <property type="protein sequence ID" value="MPC64974.1"/>
    <property type="molecule type" value="Genomic_DNA"/>
</dbReference>
<dbReference type="AlphaFoldDB" id="A0A5B7H857"/>
<sequence>MDGKDKCLVSQRKRKKGRERMTIPRLTPTTEDGQLCLIDSGRGLSDWTGHKSSSLP</sequence>
<organism evidence="2 3">
    <name type="scientific">Portunus trituberculatus</name>
    <name type="common">Swimming crab</name>
    <name type="synonym">Neptunus trituberculatus</name>
    <dbReference type="NCBI Taxonomy" id="210409"/>
    <lineage>
        <taxon>Eukaryota</taxon>
        <taxon>Metazoa</taxon>
        <taxon>Ecdysozoa</taxon>
        <taxon>Arthropoda</taxon>
        <taxon>Crustacea</taxon>
        <taxon>Multicrustacea</taxon>
        <taxon>Malacostraca</taxon>
        <taxon>Eumalacostraca</taxon>
        <taxon>Eucarida</taxon>
        <taxon>Decapoda</taxon>
        <taxon>Pleocyemata</taxon>
        <taxon>Brachyura</taxon>
        <taxon>Eubrachyura</taxon>
        <taxon>Portunoidea</taxon>
        <taxon>Portunidae</taxon>
        <taxon>Portuninae</taxon>
        <taxon>Portunus</taxon>
    </lineage>
</organism>
<accession>A0A5B7H857</accession>
<evidence type="ECO:0000313" key="2">
    <source>
        <dbReference type="EMBL" id="MPC64974.1"/>
    </source>
</evidence>
<dbReference type="Proteomes" id="UP000324222">
    <property type="component" value="Unassembled WGS sequence"/>
</dbReference>
<evidence type="ECO:0000313" key="3">
    <source>
        <dbReference type="Proteomes" id="UP000324222"/>
    </source>
</evidence>
<gene>
    <name evidence="2" type="ORF">E2C01_059097</name>
</gene>
<keyword evidence="3" id="KW-1185">Reference proteome</keyword>
<comment type="caution">
    <text evidence="2">The sequence shown here is derived from an EMBL/GenBank/DDBJ whole genome shotgun (WGS) entry which is preliminary data.</text>
</comment>
<proteinExistence type="predicted"/>
<name>A0A5B7H857_PORTR</name>
<feature type="region of interest" description="Disordered" evidence="1">
    <location>
        <begin position="1"/>
        <end position="20"/>
    </location>
</feature>
<protein>
    <submittedName>
        <fullName evidence="2">Uncharacterized protein</fullName>
    </submittedName>
</protein>
<evidence type="ECO:0000256" key="1">
    <source>
        <dbReference type="SAM" id="MobiDB-lite"/>
    </source>
</evidence>